<dbReference type="PANTHER" id="PTHR43179:SF7">
    <property type="entry name" value="RHAMNOSYLTRANSFERASE WBBL"/>
    <property type="match status" value="1"/>
</dbReference>
<protein>
    <recommendedName>
        <fullName evidence="3">Glycosyltransferase family 2 protein</fullName>
    </recommendedName>
</protein>
<dbReference type="PANTHER" id="PTHR43179">
    <property type="entry name" value="RHAMNOSYLTRANSFERASE WBBL"/>
    <property type="match status" value="1"/>
</dbReference>
<dbReference type="Gene3D" id="3.90.550.10">
    <property type="entry name" value="Spore Coat Polysaccharide Biosynthesis Protein SpsA, Chain A"/>
    <property type="match status" value="1"/>
</dbReference>
<dbReference type="SUPFAM" id="SSF53448">
    <property type="entry name" value="Nucleotide-diphospho-sugar transferases"/>
    <property type="match status" value="1"/>
</dbReference>
<dbReference type="InterPro" id="IPR029044">
    <property type="entry name" value="Nucleotide-diphossugar_trans"/>
</dbReference>
<dbReference type="EMBL" id="LVWI01000065">
    <property type="protein sequence ID" value="OKP82823.1"/>
    <property type="molecule type" value="Genomic_DNA"/>
</dbReference>
<name>A0ABX3EIM1_9BACL</name>
<evidence type="ECO:0000313" key="1">
    <source>
        <dbReference type="EMBL" id="OKP82823.1"/>
    </source>
</evidence>
<organism evidence="1 2">
    <name type="scientific">Paenibacillus helianthi</name>
    <dbReference type="NCBI Taxonomy" id="1349432"/>
    <lineage>
        <taxon>Bacteria</taxon>
        <taxon>Bacillati</taxon>
        <taxon>Bacillota</taxon>
        <taxon>Bacilli</taxon>
        <taxon>Bacillales</taxon>
        <taxon>Paenibacillaceae</taxon>
        <taxon>Paenibacillus</taxon>
    </lineage>
</organism>
<evidence type="ECO:0008006" key="3">
    <source>
        <dbReference type="Google" id="ProtNLM"/>
    </source>
</evidence>
<gene>
    <name evidence="1" type="ORF">A3844_23310</name>
</gene>
<dbReference type="RefSeq" id="WP_074108668.1">
    <property type="nucleotide sequence ID" value="NZ_LVWI01000065.1"/>
</dbReference>
<accession>A0ABX3EIM1</accession>
<keyword evidence="2" id="KW-1185">Reference proteome</keyword>
<dbReference type="Proteomes" id="UP000186058">
    <property type="component" value="Unassembled WGS sequence"/>
</dbReference>
<sequence length="493" mass="53237">MSYESDYSASIERLAGRYRYLEQEGLLPLPVKDGVTLVVLLRHAGWAAECLNLLHQHSGASVTLIGVAMNRDFPLPPLAEAFPGVTCIPYESGNDGVNEALAYAGTSYVALIEDTVMVSPGWIGHLLWPSIDVPAVQVIAPRSSTELGEGREQLHFGTDLELSAYVSHSLGRQQGGWHEVEVLGGSCLIFTRELLLRVGGFDPGLVRRQLMVADWCLRARQLGIRLALSDAVYVHSLHPLEVDHEGKQEGEQAYLAKWGLDASAVKMDTDAGILPVPADVSILLPRPGIPLGRSAVAPVPLVTAVVFSDEILTSGQSLRSLQRLQEQQSYGNIRWVWVRDIRSEALPEIAVREQDAVIAVQGEKSWLHALENVSALYGSEIVVYLSASADYDTHYVERIAGAVRHGSADLVVSRTGSAMEETATDHGWPGPTAKKLPLERIAHRSGIVPGRITRGEPPYSLLLAPGPSLAIGYIGGPPELNASNMQAGGEVCL</sequence>
<proteinExistence type="predicted"/>
<evidence type="ECO:0000313" key="2">
    <source>
        <dbReference type="Proteomes" id="UP000186058"/>
    </source>
</evidence>
<comment type="caution">
    <text evidence="1">The sequence shown here is derived from an EMBL/GenBank/DDBJ whole genome shotgun (WGS) entry which is preliminary data.</text>
</comment>
<reference evidence="1 2" key="1">
    <citation type="submission" date="2016-03" db="EMBL/GenBank/DDBJ databases">
        <authorList>
            <person name="Sant'Anna F.H."/>
            <person name="Ambrosini A."/>
            <person name="Souza R."/>
            <person name="Bach E."/>
            <person name="Fernandes G."/>
            <person name="Balsanelli E."/>
            <person name="Baura V.A."/>
            <person name="Souza E.M."/>
            <person name="Passaglia L."/>
        </authorList>
    </citation>
    <scope>NUCLEOTIDE SEQUENCE [LARGE SCALE GENOMIC DNA]</scope>
    <source>
        <strain evidence="1 2">P26E</strain>
    </source>
</reference>